<dbReference type="Gene3D" id="3.10.450.530">
    <property type="entry name" value="Ribonuclease toxin, BrnT, of type II toxin-antitoxin system"/>
    <property type="match status" value="1"/>
</dbReference>
<dbReference type="RefSeq" id="WP_133735601.1">
    <property type="nucleotide sequence ID" value="NZ_SOAX01000002.1"/>
</dbReference>
<dbReference type="OrthoDB" id="9802417at2"/>
<protein>
    <submittedName>
        <fullName evidence="1">Uncharacterized protein</fullName>
    </submittedName>
</protein>
<gene>
    <name evidence="1" type="ORF">DES49_1355</name>
</gene>
<dbReference type="EMBL" id="SOAX01000002">
    <property type="protein sequence ID" value="TDT43536.1"/>
    <property type="molecule type" value="Genomic_DNA"/>
</dbReference>
<dbReference type="InterPro" id="IPR007460">
    <property type="entry name" value="BrnT_toxin"/>
</dbReference>
<keyword evidence="2" id="KW-1185">Reference proteome</keyword>
<sequence>MEYNFEWDPAKAVANLRKHGVTFEQAAAVFKDPMAMSQLDDEDSDPGEDRWVTLGVVAGQHYLVVAHTYKAQDQKSVTIRVISARRATRHEIRQYEQG</sequence>
<organism evidence="1 2">
    <name type="scientific">Halospina denitrificans</name>
    <dbReference type="NCBI Taxonomy" id="332522"/>
    <lineage>
        <taxon>Bacteria</taxon>
        <taxon>Pseudomonadati</taxon>
        <taxon>Pseudomonadota</taxon>
        <taxon>Gammaproteobacteria</taxon>
        <taxon>Halospina</taxon>
    </lineage>
</organism>
<accession>A0A4R7JZI0</accession>
<dbReference type="InterPro" id="IPR038573">
    <property type="entry name" value="BrnT_sf"/>
</dbReference>
<proteinExistence type="predicted"/>
<reference evidence="1 2" key="1">
    <citation type="submission" date="2019-03" db="EMBL/GenBank/DDBJ databases">
        <title>Genomic Encyclopedia of Type Strains, Phase IV (KMG-IV): sequencing the most valuable type-strain genomes for metagenomic binning, comparative biology and taxonomic classification.</title>
        <authorList>
            <person name="Goeker M."/>
        </authorList>
    </citation>
    <scope>NUCLEOTIDE SEQUENCE [LARGE SCALE GENOMIC DNA]</scope>
    <source>
        <strain evidence="1 2">DSM 15505</strain>
    </source>
</reference>
<evidence type="ECO:0000313" key="1">
    <source>
        <dbReference type="EMBL" id="TDT43536.1"/>
    </source>
</evidence>
<dbReference type="Proteomes" id="UP000295830">
    <property type="component" value="Unassembled WGS sequence"/>
</dbReference>
<dbReference type="Pfam" id="PF04365">
    <property type="entry name" value="BrnT_toxin"/>
    <property type="match status" value="1"/>
</dbReference>
<comment type="caution">
    <text evidence="1">The sequence shown here is derived from an EMBL/GenBank/DDBJ whole genome shotgun (WGS) entry which is preliminary data.</text>
</comment>
<evidence type="ECO:0000313" key="2">
    <source>
        <dbReference type="Proteomes" id="UP000295830"/>
    </source>
</evidence>
<name>A0A4R7JZI0_9GAMM</name>
<dbReference type="AlphaFoldDB" id="A0A4R7JZI0"/>